<dbReference type="PROSITE" id="PS00375">
    <property type="entry name" value="UDPGT"/>
    <property type="match status" value="1"/>
</dbReference>
<reference evidence="4" key="2">
    <citation type="submission" date="2018-05" db="EMBL/GenBank/DDBJ databases">
        <title>OmerRS3 (Oryza meridionalis Reference Sequence Version 3).</title>
        <authorList>
            <person name="Zhang J."/>
            <person name="Kudrna D."/>
            <person name="Lee S."/>
            <person name="Talag J."/>
            <person name="Welchert J."/>
            <person name="Wing R.A."/>
        </authorList>
    </citation>
    <scope>NUCLEOTIDE SEQUENCE [LARGE SCALE GENOMIC DNA]</scope>
    <source>
        <strain evidence="4">cv. OR44</strain>
    </source>
</reference>
<organism evidence="4">
    <name type="scientific">Oryza meridionalis</name>
    <dbReference type="NCBI Taxonomy" id="40149"/>
    <lineage>
        <taxon>Eukaryota</taxon>
        <taxon>Viridiplantae</taxon>
        <taxon>Streptophyta</taxon>
        <taxon>Embryophyta</taxon>
        <taxon>Tracheophyta</taxon>
        <taxon>Spermatophyta</taxon>
        <taxon>Magnoliopsida</taxon>
        <taxon>Liliopsida</taxon>
        <taxon>Poales</taxon>
        <taxon>Poaceae</taxon>
        <taxon>BOP clade</taxon>
        <taxon>Oryzoideae</taxon>
        <taxon>Oryzeae</taxon>
        <taxon>Oryzinae</taxon>
        <taxon>Oryza</taxon>
    </lineage>
</organism>
<dbReference type="Pfam" id="PF00201">
    <property type="entry name" value="UDPGT"/>
    <property type="match status" value="2"/>
</dbReference>
<evidence type="ECO:0000313" key="4">
    <source>
        <dbReference type="EnsemblPlants" id="OMERI07G05270.1"/>
    </source>
</evidence>
<dbReference type="Gramene" id="OMERI07G05270.1">
    <property type="protein sequence ID" value="OMERI07G05270.1"/>
    <property type="gene ID" value="OMERI07G05270"/>
</dbReference>
<keyword evidence="2" id="KW-0328">Glycosyltransferase</keyword>
<keyword evidence="3" id="KW-0808">Transferase</keyword>
<evidence type="ECO:0000313" key="5">
    <source>
        <dbReference type="Proteomes" id="UP000008021"/>
    </source>
</evidence>
<dbReference type="InterPro" id="IPR002213">
    <property type="entry name" value="UDP_glucos_trans"/>
</dbReference>
<dbReference type="Proteomes" id="UP000008021">
    <property type="component" value="Chromosome 7"/>
</dbReference>
<comment type="similarity">
    <text evidence="1">Belongs to the UDP-glycosyltransferase family.</text>
</comment>
<dbReference type="PANTHER" id="PTHR48049:SF141">
    <property type="entry name" value="OS07G0201500 PROTEIN"/>
    <property type="match status" value="1"/>
</dbReference>
<dbReference type="eggNOG" id="KOG1192">
    <property type="taxonomic scope" value="Eukaryota"/>
</dbReference>
<keyword evidence="5" id="KW-1185">Reference proteome</keyword>
<proteinExistence type="inferred from homology"/>
<dbReference type="Gene3D" id="3.40.50.2000">
    <property type="entry name" value="Glycogen Phosphorylase B"/>
    <property type="match status" value="4"/>
</dbReference>
<dbReference type="FunFam" id="3.40.50.2000:FF:000037">
    <property type="entry name" value="Glycosyltransferase"/>
    <property type="match status" value="2"/>
</dbReference>
<name>A0A0E0E8W3_9ORYZ</name>
<dbReference type="GO" id="GO:0035251">
    <property type="term" value="F:UDP-glucosyltransferase activity"/>
    <property type="evidence" value="ECO:0007669"/>
    <property type="project" value="InterPro"/>
</dbReference>
<dbReference type="PANTHER" id="PTHR48049">
    <property type="entry name" value="GLYCOSYLTRANSFERASE"/>
    <property type="match status" value="1"/>
</dbReference>
<dbReference type="AlphaFoldDB" id="A0A0E0E8W3"/>
<protein>
    <submittedName>
        <fullName evidence="4">Uncharacterized protein</fullName>
    </submittedName>
</protein>
<dbReference type="HOGENOM" id="CLU_340220_0_0_1"/>
<evidence type="ECO:0000256" key="1">
    <source>
        <dbReference type="ARBA" id="ARBA00009995"/>
    </source>
</evidence>
<dbReference type="SUPFAM" id="SSF53756">
    <property type="entry name" value="UDP-Glycosyltransferase/glycogen phosphorylase"/>
    <property type="match status" value="2"/>
</dbReference>
<evidence type="ECO:0000256" key="3">
    <source>
        <dbReference type="ARBA" id="ARBA00022679"/>
    </source>
</evidence>
<sequence>MSKSDIPYYYFIESFVTYPNTISKNPAMAATPPPPSLHIVVFPWLAFGHMIPFLELSKRLARRGHAITFVSTPRNAARLGAIPPAMSAHLRVVLLDLPAVDGLPEGAESTADIPPEKVGLIKKAFDGLAVPFASLVAETCATGGGGSIAATATSNFSRKPDWIILDLAQNWIWQIAEEHEIACAIFSIFPAALGAFVATKQENLAHPRTTTEDYMVQPAWIPFPSTVTYRRHEAEWIAAGFQPNASDSERPCCRLIIYRSCPEAEPQLSPLLTKLYAKPAIPAGLLVPSTLDDNDVGVNTRSDRSFEPVMQWLDKQPNKSVIYVSLGTEAPITADHMRELALGLELAGVRFLWALRRPSGINCHDDMLLPSGFESRVAARGLVCTEWVPRVRVLAHGAVGAFLTHCGWGSTVESFHFGQPLVMLSFITDQGLIAQAVAARGVGVEVARNYDDGSFYRDDVAAAIQRVMVEEEGKELARKAIELCGILGDRVRQEMYLDELIGYLQYPTLSNNPAMAATVQAAAAASSSSSPLHIVVFPWLAFGHMIPFLELAKRLASRGHAVTFVSTPRNAARLGATPPALSANLRVVPLDLPAVDGLPEGAESTADVPPEKVGLLKKAFDGLAAPFASLVAKACGGGAGDGEEAAAGFSRRPDWIILDFAQNWLWPIAEEHEIPCAVFFIIPAAIVTFIGPKQENITHPRTTTEDYMVAPPWVPFPSTLAYRRHEAEWIAAAFQPNASGVSDVDRFLEMERSCCRLIVYRSCPEAEPRLFPLLNKLFARPAVPAGLLLPADIVHDEDAPNTTSDQSFVSAIQWLDKQTNGSVIYVALGSEAPITTNHVRELALGLELSGVRFLWALRPPSGINSQTGTFLPSGFESRVATRGIVCTEWVPQVRVLAHGAVGAFLTHCGWGSTVESFRFGHPLVMLPFVADQGLIAQAMAARGIGVEVARNYDDGSFYRDDVAAAVRRVMVEEEGKVLARKAKEVHSILGDRAREEQYLDEFKEEEDIQIH</sequence>
<reference evidence="4" key="1">
    <citation type="submission" date="2015-04" db="UniProtKB">
        <authorList>
            <consortium name="EnsemblPlants"/>
        </authorList>
    </citation>
    <scope>IDENTIFICATION</scope>
</reference>
<evidence type="ECO:0000256" key="2">
    <source>
        <dbReference type="ARBA" id="ARBA00022676"/>
    </source>
</evidence>
<dbReference type="CDD" id="cd03784">
    <property type="entry name" value="GT1_Gtf-like"/>
    <property type="match status" value="2"/>
</dbReference>
<dbReference type="FunFam" id="3.40.50.2000:FF:000088">
    <property type="entry name" value="Glycosyltransferase"/>
    <property type="match status" value="1"/>
</dbReference>
<dbReference type="InterPro" id="IPR035595">
    <property type="entry name" value="UDP_glycos_trans_CS"/>
</dbReference>
<accession>A0A0E0E8W3</accession>
<dbReference type="InterPro" id="IPR050481">
    <property type="entry name" value="UDP-glycosyltransf_plant"/>
</dbReference>
<dbReference type="EnsemblPlants" id="OMERI07G05270.1">
    <property type="protein sequence ID" value="OMERI07G05270.1"/>
    <property type="gene ID" value="OMERI07G05270"/>
</dbReference>